<proteinExistence type="predicted"/>
<dbReference type="InParanoid" id="A0A2G5DTZ0"/>
<reference evidence="1 2" key="1">
    <citation type="submission" date="2017-09" db="EMBL/GenBank/DDBJ databases">
        <title>WGS assembly of Aquilegia coerulea Goldsmith.</title>
        <authorList>
            <person name="Hodges S."/>
            <person name="Kramer E."/>
            <person name="Nordborg M."/>
            <person name="Tomkins J."/>
            <person name="Borevitz J."/>
            <person name="Derieg N."/>
            <person name="Yan J."/>
            <person name="Mihaltcheva S."/>
            <person name="Hayes R.D."/>
            <person name="Rokhsar D."/>
        </authorList>
    </citation>
    <scope>NUCLEOTIDE SEQUENCE [LARGE SCALE GENOMIC DNA]</scope>
    <source>
        <strain evidence="2">cv. Goldsmith</strain>
    </source>
</reference>
<organism evidence="1 2">
    <name type="scientific">Aquilegia coerulea</name>
    <name type="common">Rocky mountain columbine</name>
    <dbReference type="NCBI Taxonomy" id="218851"/>
    <lineage>
        <taxon>Eukaryota</taxon>
        <taxon>Viridiplantae</taxon>
        <taxon>Streptophyta</taxon>
        <taxon>Embryophyta</taxon>
        <taxon>Tracheophyta</taxon>
        <taxon>Spermatophyta</taxon>
        <taxon>Magnoliopsida</taxon>
        <taxon>Ranunculales</taxon>
        <taxon>Ranunculaceae</taxon>
        <taxon>Thalictroideae</taxon>
        <taxon>Aquilegia</taxon>
    </lineage>
</organism>
<evidence type="ECO:0000313" key="1">
    <source>
        <dbReference type="EMBL" id="PIA46982.1"/>
    </source>
</evidence>
<keyword evidence="2" id="KW-1185">Reference proteome</keyword>
<accession>A0A2G5DTZ0</accession>
<dbReference type="Proteomes" id="UP000230069">
    <property type="component" value="Unassembled WGS sequence"/>
</dbReference>
<name>A0A2G5DTZ0_AQUCA</name>
<gene>
    <name evidence="1" type="ORF">AQUCO_01400005v1</name>
</gene>
<sequence length="143" mass="16441">MLLNINYEFILEFAEQTIRPFPCMLRLVGPYWSHQFGGIFCPLLIKYSISVHLSALLEWLISRDENRNLVVSTQHSSDGPHHTEGWSSQLCSVLLILTFANQSGSHKGRLDVCAMHTWALLSYSNSDRPRGYHEYQLTGVQFR</sequence>
<dbReference type="AlphaFoldDB" id="A0A2G5DTZ0"/>
<evidence type="ECO:0000313" key="2">
    <source>
        <dbReference type="Proteomes" id="UP000230069"/>
    </source>
</evidence>
<protein>
    <submittedName>
        <fullName evidence="1">Uncharacterized protein</fullName>
    </submittedName>
</protein>
<dbReference type="EMBL" id="KZ305031">
    <property type="protein sequence ID" value="PIA46982.1"/>
    <property type="molecule type" value="Genomic_DNA"/>
</dbReference>